<dbReference type="Pfam" id="PF08240">
    <property type="entry name" value="ADH_N"/>
    <property type="match status" value="1"/>
</dbReference>
<name>A0A7S2XN04_9STRA</name>
<feature type="compositionally biased region" description="Polar residues" evidence="2">
    <location>
        <begin position="63"/>
        <end position="76"/>
    </location>
</feature>
<keyword evidence="1" id="KW-0560">Oxidoreductase</keyword>
<evidence type="ECO:0000256" key="2">
    <source>
        <dbReference type="SAM" id="MobiDB-lite"/>
    </source>
</evidence>
<dbReference type="PANTHER" id="PTHR43189">
    <property type="entry name" value="ZINC-TYPE ALCOHOL DEHYDROGENASE-LIKE PROTEIN C1198.01-RELATED"/>
    <property type="match status" value="1"/>
</dbReference>
<dbReference type="InterPro" id="IPR036291">
    <property type="entry name" value="NAD(P)-bd_dom_sf"/>
</dbReference>
<dbReference type="InterPro" id="IPR020843">
    <property type="entry name" value="ER"/>
</dbReference>
<feature type="compositionally biased region" description="Basic and acidic residues" evidence="2">
    <location>
        <begin position="16"/>
        <end position="25"/>
    </location>
</feature>
<evidence type="ECO:0000256" key="1">
    <source>
        <dbReference type="ARBA" id="ARBA00023002"/>
    </source>
</evidence>
<dbReference type="SMART" id="SM00829">
    <property type="entry name" value="PKS_ER"/>
    <property type="match status" value="1"/>
</dbReference>
<dbReference type="SUPFAM" id="SSF51735">
    <property type="entry name" value="NAD(P)-binding Rossmann-fold domains"/>
    <property type="match status" value="1"/>
</dbReference>
<evidence type="ECO:0000313" key="4">
    <source>
        <dbReference type="EMBL" id="CAD9811863.1"/>
    </source>
</evidence>
<dbReference type="SUPFAM" id="SSF50129">
    <property type="entry name" value="GroES-like"/>
    <property type="match status" value="1"/>
</dbReference>
<dbReference type="Gene3D" id="3.40.50.720">
    <property type="entry name" value="NAD(P)-binding Rossmann-like Domain"/>
    <property type="match status" value="1"/>
</dbReference>
<proteinExistence type="predicted"/>
<feature type="compositionally biased region" description="Pro residues" evidence="2">
    <location>
        <begin position="83"/>
        <end position="94"/>
    </location>
</feature>
<protein>
    <recommendedName>
        <fullName evidence="3">Enoyl reductase (ER) domain-containing protein</fullName>
    </recommendedName>
</protein>
<dbReference type="PANTHER" id="PTHR43189:SF1">
    <property type="entry name" value="ZINC-TYPE ALCOHOL DEHYDROGENASE-LIKE PROTEIN C1198.01"/>
    <property type="match status" value="1"/>
</dbReference>
<organism evidence="4">
    <name type="scientific">Attheya septentrionalis</name>
    <dbReference type="NCBI Taxonomy" id="420275"/>
    <lineage>
        <taxon>Eukaryota</taxon>
        <taxon>Sar</taxon>
        <taxon>Stramenopiles</taxon>
        <taxon>Ochrophyta</taxon>
        <taxon>Bacillariophyta</taxon>
        <taxon>Coscinodiscophyceae</taxon>
        <taxon>Chaetocerotophycidae</taxon>
        <taxon>Chaetocerotales</taxon>
        <taxon>Attheyaceae</taxon>
        <taxon>Attheya</taxon>
    </lineage>
</organism>
<dbReference type="InterPro" id="IPR011032">
    <property type="entry name" value="GroES-like_sf"/>
</dbReference>
<feature type="domain" description="Enoyl reductase (ER)" evidence="3">
    <location>
        <begin position="218"/>
        <end position="550"/>
    </location>
</feature>
<sequence>MAPMMGKAFAIVHGRAGKEGTEKRSSSTGRRGRPPSINTHFDASDAHPHPKHPVSPHGLLVSPQRQVVSPRHSVTSPRGAPSPRCPSPRMPPSPRSSTRRGKGHDTFHFDSPISPRASSPHAHKQPSSPNMRSPRRRSNSSSVERDMTPTSSPRKKTPQHFSHDGKSTRARSRTPTRASSESRNDTTSRDSHHNARDNHNKEPDKHKQIKVVYNEFGDDPRDIIRRQISSIPKISAPTDLIIQVEASSISINDCIIRKGLWLGQDEPPMLPLTPGFDVVGTIILCGELARGQGFKAGQRVAGLVRTGGNARYCVLSSELCVRVPGEIDSDEAVCLTSTFVTAYQALNMGKSGYNLKGAKILLLGGPDPIFQAMIEMAMLGGASIVYTVTPPNNHAIVKSFGAKPLPIDKRDWLPIVQGQIDICIDSMCEDGFESPRAALNTTGKLVCIGMTSIINSRSAAEDTICGVSGVAGSMLMASFKASYLLKNTFHYDLWKQAQEKPAAYRRDLQYMFQLLLKDRIQPNIWDCVGLNDVAHCHEMIEKGKAGGALICIPWKKHQRTV</sequence>
<dbReference type="Gene3D" id="3.90.180.10">
    <property type="entry name" value="Medium-chain alcohol dehydrogenases, catalytic domain"/>
    <property type="match status" value="1"/>
</dbReference>
<reference evidence="4" key="1">
    <citation type="submission" date="2021-01" db="EMBL/GenBank/DDBJ databases">
        <authorList>
            <person name="Corre E."/>
            <person name="Pelletier E."/>
            <person name="Niang G."/>
            <person name="Scheremetjew M."/>
            <person name="Finn R."/>
            <person name="Kale V."/>
            <person name="Holt S."/>
            <person name="Cochrane G."/>
            <person name="Meng A."/>
            <person name="Brown T."/>
            <person name="Cohen L."/>
        </authorList>
    </citation>
    <scope>NUCLEOTIDE SEQUENCE</scope>
    <source>
        <strain evidence="4">CCMP2084</strain>
    </source>
</reference>
<evidence type="ECO:0000259" key="3">
    <source>
        <dbReference type="SMART" id="SM00829"/>
    </source>
</evidence>
<accession>A0A7S2XN04</accession>
<dbReference type="InterPro" id="IPR013154">
    <property type="entry name" value="ADH-like_N"/>
</dbReference>
<feature type="compositionally biased region" description="Basic and acidic residues" evidence="2">
    <location>
        <begin position="180"/>
        <end position="206"/>
    </location>
</feature>
<dbReference type="GO" id="GO:0016491">
    <property type="term" value="F:oxidoreductase activity"/>
    <property type="evidence" value="ECO:0007669"/>
    <property type="project" value="UniProtKB-KW"/>
</dbReference>
<dbReference type="AlphaFoldDB" id="A0A7S2XN04"/>
<dbReference type="EMBL" id="HBHQ01005511">
    <property type="protein sequence ID" value="CAD9811863.1"/>
    <property type="molecule type" value="Transcribed_RNA"/>
</dbReference>
<gene>
    <name evidence="4" type="ORF">ASEP1449_LOCUS3688</name>
</gene>
<feature type="region of interest" description="Disordered" evidence="2">
    <location>
        <begin position="1"/>
        <end position="209"/>
    </location>
</feature>